<keyword evidence="2" id="KW-0238">DNA-binding</keyword>
<evidence type="ECO:0000256" key="2">
    <source>
        <dbReference type="ARBA" id="ARBA00023125"/>
    </source>
</evidence>
<evidence type="ECO:0000256" key="1">
    <source>
        <dbReference type="ARBA" id="ARBA00023015"/>
    </source>
</evidence>
<dbReference type="InterPro" id="IPR036388">
    <property type="entry name" value="WH-like_DNA-bd_sf"/>
</dbReference>
<evidence type="ECO:0000313" key="5">
    <source>
        <dbReference type="EMBL" id="MFD1887623.1"/>
    </source>
</evidence>
<dbReference type="PROSITE" id="PS50995">
    <property type="entry name" value="HTH_MARR_2"/>
    <property type="match status" value="1"/>
</dbReference>
<dbReference type="InterPro" id="IPR036390">
    <property type="entry name" value="WH_DNA-bd_sf"/>
</dbReference>
<feature type="domain" description="HTH marR-type" evidence="4">
    <location>
        <begin position="1"/>
        <end position="136"/>
    </location>
</feature>
<dbReference type="InterPro" id="IPR000835">
    <property type="entry name" value="HTH_MarR-typ"/>
</dbReference>
<dbReference type="Gene3D" id="1.10.10.10">
    <property type="entry name" value="Winged helix-like DNA-binding domain superfamily/Winged helix DNA-binding domain"/>
    <property type="match status" value="1"/>
</dbReference>
<keyword evidence="3" id="KW-0804">Transcription</keyword>
<evidence type="ECO:0000256" key="3">
    <source>
        <dbReference type="ARBA" id="ARBA00023163"/>
    </source>
</evidence>
<dbReference type="SUPFAM" id="SSF46785">
    <property type="entry name" value="Winged helix' DNA-binding domain"/>
    <property type="match status" value="1"/>
</dbReference>
<proteinExistence type="predicted"/>
<evidence type="ECO:0000313" key="6">
    <source>
        <dbReference type="Proteomes" id="UP001597233"/>
    </source>
</evidence>
<name>A0ABW4RN22_9BACL</name>
<dbReference type="PANTHER" id="PTHR42756">
    <property type="entry name" value="TRANSCRIPTIONAL REGULATOR, MARR"/>
    <property type="match status" value="1"/>
</dbReference>
<gene>
    <name evidence="5" type="ORF">ACFSC9_19280</name>
</gene>
<accession>A0ABW4RN22</accession>
<dbReference type="SMART" id="SM00347">
    <property type="entry name" value="HTH_MARR"/>
    <property type="match status" value="1"/>
</dbReference>
<dbReference type="RefSeq" id="WP_347324077.1">
    <property type="nucleotide sequence ID" value="NZ_JBCGUH010000002.1"/>
</dbReference>
<dbReference type="PRINTS" id="PR00598">
    <property type="entry name" value="HTHMARR"/>
</dbReference>
<evidence type="ECO:0000259" key="4">
    <source>
        <dbReference type="PROSITE" id="PS50995"/>
    </source>
</evidence>
<dbReference type="EMBL" id="JBHUEH010000032">
    <property type="protein sequence ID" value="MFD1887623.1"/>
    <property type="molecule type" value="Genomic_DNA"/>
</dbReference>
<reference evidence="6" key="1">
    <citation type="journal article" date="2019" name="Int. J. Syst. Evol. Microbiol.">
        <title>The Global Catalogue of Microorganisms (GCM) 10K type strain sequencing project: providing services to taxonomists for standard genome sequencing and annotation.</title>
        <authorList>
            <consortium name="The Broad Institute Genomics Platform"/>
            <consortium name="The Broad Institute Genome Sequencing Center for Infectious Disease"/>
            <person name="Wu L."/>
            <person name="Ma J."/>
        </authorList>
    </citation>
    <scope>NUCLEOTIDE SEQUENCE [LARGE SCALE GENOMIC DNA]</scope>
    <source>
        <strain evidence="6">CCUG 54950</strain>
    </source>
</reference>
<comment type="caution">
    <text evidence="5">The sequence shown here is derived from an EMBL/GenBank/DDBJ whole genome shotgun (WGS) entry which is preliminary data.</text>
</comment>
<keyword evidence="6" id="KW-1185">Reference proteome</keyword>
<dbReference type="Proteomes" id="UP001597233">
    <property type="component" value="Unassembled WGS sequence"/>
</dbReference>
<organism evidence="5 6">
    <name type="scientific">Paenibacillus wenxiniae</name>
    <dbReference type="NCBI Taxonomy" id="1636843"/>
    <lineage>
        <taxon>Bacteria</taxon>
        <taxon>Bacillati</taxon>
        <taxon>Bacillota</taxon>
        <taxon>Bacilli</taxon>
        <taxon>Bacillales</taxon>
        <taxon>Paenibacillaceae</taxon>
        <taxon>Paenibacillus</taxon>
    </lineage>
</organism>
<dbReference type="Pfam" id="PF01047">
    <property type="entry name" value="MarR"/>
    <property type="match status" value="1"/>
</dbReference>
<keyword evidence="1" id="KW-0805">Transcription regulation</keyword>
<protein>
    <submittedName>
        <fullName evidence="5">MarR family winged helix-turn-helix transcriptional regulator</fullName>
    </submittedName>
</protein>
<sequence length="142" mass="16589">MNIYSLTGFLVHRTDVKMTNYFIKKLRPYQITPDQWGIISVLDTERAVNQKQLAEAIDRDQTTVVRMIHSLERKDMIKKVANPDDKRSHHLYLSAKGASIKQELLHTVQEAHDYVTRGFTIEEVEQLQSFLNRLYDNVKDEG</sequence>
<dbReference type="PANTHER" id="PTHR42756:SF1">
    <property type="entry name" value="TRANSCRIPTIONAL REPRESSOR OF EMRAB OPERON"/>
    <property type="match status" value="1"/>
</dbReference>